<comment type="function">
    <text evidence="2">Hydrolyzes RNA 2',3'-cyclic phosphodiester to an RNA 2'-phosphomonoester.</text>
</comment>
<keyword evidence="5" id="KW-1185">Reference proteome</keyword>
<evidence type="ECO:0000313" key="4">
    <source>
        <dbReference type="EMBL" id="SNT52726.1"/>
    </source>
</evidence>
<dbReference type="PANTHER" id="PTHR35561:SF1">
    <property type="entry name" value="RNA 2',3'-CYCLIC PHOSPHODIESTERASE"/>
    <property type="match status" value="1"/>
</dbReference>
<evidence type="ECO:0000259" key="3">
    <source>
        <dbReference type="Pfam" id="PF02834"/>
    </source>
</evidence>
<comment type="similarity">
    <text evidence="2">Belongs to the 2H phosphoesterase superfamily. ThpR family.</text>
</comment>
<dbReference type="GO" id="GO:0008664">
    <property type="term" value="F:RNA 2',3'-cyclic 3'-phosphodiesterase activity"/>
    <property type="evidence" value="ECO:0007669"/>
    <property type="project" value="UniProtKB-EC"/>
</dbReference>
<evidence type="ECO:0000256" key="2">
    <source>
        <dbReference type="HAMAP-Rule" id="MF_01940"/>
    </source>
</evidence>
<feature type="short sequence motif" description="HXTX 1" evidence="2">
    <location>
        <begin position="40"/>
        <end position="43"/>
    </location>
</feature>
<dbReference type="OrthoDB" id="9787070at2"/>
<evidence type="ECO:0000313" key="5">
    <source>
        <dbReference type="Proteomes" id="UP000198282"/>
    </source>
</evidence>
<accession>A0A239NCT4</accession>
<dbReference type="Proteomes" id="UP000198282">
    <property type="component" value="Unassembled WGS sequence"/>
</dbReference>
<keyword evidence="1 2" id="KW-0378">Hydrolase</keyword>
<dbReference type="NCBIfam" id="TIGR02258">
    <property type="entry name" value="2_5_ligase"/>
    <property type="match status" value="1"/>
</dbReference>
<dbReference type="Pfam" id="PF02834">
    <property type="entry name" value="LigT_PEase"/>
    <property type="match status" value="1"/>
</dbReference>
<feature type="active site" description="Proton donor" evidence="2">
    <location>
        <position position="40"/>
    </location>
</feature>
<reference evidence="4 5" key="1">
    <citation type="submission" date="2017-06" db="EMBL/GenBank/DDBJ databases">
        <authorList>
            <person name="Kim H.J."/>
            <person name="Triplett B.A."/>
        </authorList>
    </citation>
    <scope>NUCLEOTIDE SEQUENCE [LARGE SCALE GENOMIC DNA]</scope>
    <source>
        <strain evidence="4 5">CGMCC 4.2132</strain>
    </source>
</reference>
<dbReference type="EC" id="3.1.4.58" evidence="2"/>
<gene>
    <name evidence="4" type="ORF">SAMN05216276_105525</name>
</gene>
<organism evidence="4 5">
    <name type="scientific">Streptosporangium subroseum</name>
    <dbReference type="NCBI Taxonomy" id="106412"/>
    <lineage>
        <taxon>Bacteria</taxon>
        <taxon>Bacillati</taxon>
        <taxon>Actinomycetota</taxon>
        <taxon>Actinomycetes</taxon>
        <taxon>Streptosporangiales</taxon>
        <taxon>Streptosporangiaceae</taxon>
        <taxon>Streptosporangium</taxon>
    </lineage>
</organism>
<keyword evidence="4" id="KW-0436">Ligase</keyword>
<comment type="caution">
    <text evidence="2">Lacks conserved residue(s) required for the propagation of feature annotation.</text>
</comment>
<feature type="active site" description="Proton acceptor" evidence="2">
    <location>
        <position position="128"/>
    </location>
</feature>
<dbReference type="HAMAP" id="MF_01940">
    <property type="entry name" value="RNA_CPDase"/>
    <property type="match status" value="1"/>
</dbReference>
<dbReference type="EMBL" id="FZOD01000055">
    <property type="protein sequence ID" value="SNT52726.1"/>
    <property type="molecule type" value="Genomic_DNA"/>
</dbReference>
<dbReference type="InterPro" id="IPR004175">
    <property type="entry name" value="RNA_CPDase"/>
</dbReference>
<dbReference type="AlphaFoldDB" id="A0A239NCT4"/>
<dbReference type="InterPro" id="IPR009097">
    <property type="entry name" value="Cyclic_Pdiesterase"/>
</dbReference>
<proteinExistence type="inferred from homology"/>
<dbReference type="SUPFAM" id="SSF55144">
    <property type="entry name" value="LigT-like"/>
    <property type="match status" value="1"/>
</dbReference>
<dbReference type="Gene3D" id="3.90.1140.10">
    <property type="entry name" value="Cyclic phosphodiesterase"/>
    <property type="match status" value="1"/>
</dbReference>
<sequence length="190" mass="20960">MRLFVGLLPPQPVRDELVRALEPHREGWPQLRWLNPAGWHVTLAFLGEVPDRVLPELETRLARATSRHASMTLSLAGAGAFPSARRARIFLAGVRGGGAGLFRLADSLGAGARRAGAVQTDHRRLRPHLSLARCRVDADLRPLVEAFEPFAGTEWEADTVHLVRSHLGAEVRYETIARWHLAARASHGQS</sequence>
<dbReference type="GO" id="GO:0004113">
    <property type="term" value="F:2',3'-cyclic-nucleotide 3'-phosphodiesterase activity"/>
    <property type="evidence" value="ECO:0007669"/>
    <property type="project" value="InterPro"/>
</dbReference>
<dbReference type="PANTHER" id="PTHR35561">
    <property type="entry name" value="RNA 2',3'-CYCLIC PHOSPHODIESTERASE"/>
    <property type="match status" value="1"/>
</dbReference>
<protein>
    <recommendedName>
        <fullName evidence="2">RNA 2',3'-cyclic phosphodiesterase</fullName>
        <shortName evidence="2">RNA 2',3'-CPDase</shortName>
        <ecNumber evidence="2">3.1.4.58</ecNumber>
    </recommendedName>
</protein>
<evidence type="ECO:0000256" key="1">
    <source>
        <dbReference type="ARBA" id="ARBA00022801"/>
    </source>
</evidence>
<comment type="catalytic activity">
    <reaction evidence="2">
        <text>a 3'-end 2',3'-cyclophospho-ribonucleotide-RNA + H2O = a 3'-end 2'-phospho-ribonucleotide-RNA + H(+)</text>
        <dbReference type="Rhea" id="RHEA:11828"/>
        <dbReference type="Rhea" id="RHEA-COMP:10464"/>
        <dbReference type="Rhea" id="RHEA-COMP:17353"/>
        <dbReference type="ChEBI" id="CHEBI:15377"/>
        <dbReference type="ChEBI" id="CHEBI:15378"/>
        <dbReference type="ChEBI" id="CHEBI:83064"/>
        <dbReference type="ChEBI" id="CHEBI:173113"/>
        <dbReference type="EC" id="3.1.4.58"/>
    </reaction>
</comment>
<name>A0A239NCT4_9ACTN</name>
<dbReference type="RefSeq" id="WP_089211894.1">
    <property type="nucleotide sequence ID" value="NZ_FZOD01000055.1"/>
</dbReference>
<dbReference type="InterPro" id="IPR014051">
    <property type="entry name" value="Phosphoesterase_HXTX"/>
</dbReference>
<dbReference type="GO" id="GO:0016874">
    <property type="term" value="F:ligase activity"/>
    <property type="evidence" value="ECO:0007669"/>
    <property type="project" value="UniProtKB-KW"/>
</dbReference>
<feature type="domain" description="Phosphoesterase HXTX" evidence="3">
    <location>
        <begin position="9"/>
        <end position="89"/>
    </location>
</feature>